<dbReference type="SUPFAM" id="SSF57716">
    <property type="entry name" value="Glucocorticoid receptor-like (DNA-binding domain)"/>
    <property type="match status" value="1"/>
</dbReference>
<dbReference type="PROSITE" id="PS00603">
    <property type="entry name" value="TK_CELLULAR_TYPE"/>
    <property type="match status" value="1"/>
</dbReference>
<dbReference type="GO" id="GO:0071897">
    <property type="term" value="P:DNA biosynthetic process"/>
    <property type="evidence" value="ECO:0007669"/>
    <property type="project" value="UniProtKB-KW"/>
</dbReference>
<organism evidence="9">
    <name type="scientific">viral metagenome</name>
    <dbReference type="NCBI Taxonomy" id="1070528"/>
    <lineage>
        <taxon>unclassified sequences</taxon>
        <taxon>metagenomes</taxon>
        <taxon>organismal metagenomes</taxon>
    </lineage>
</organism>
<evidence type="ECO:0000313" key="9">
    <source>
        <dbReference type="EMBL" id="QHT33598.1"/>
    </source>
</evidence>
<dbReference type="GO" id="GO:0004797">
    <property type="term" value="F:thymidine kinase activity"/>
    <property type="evidence" value="ECO:0007669"/>
    <property type="project" value="UniProtKB-EC"/>
</dbReference>
<evidence type="ECO:0000256" key="1">
    <source>
        <dbReference type="ARBA" id="ARBA00007587"/>
    </source>
</evidence>
<dbReference type="Pfam" id="PF00265">
    <property type="entry name" value="TK"/>
    <property type="match status" value="1"/>
</dbReference>
<evidence type="ECO:0000256" key="7">
    <source>
        <dbReference type="ARBA" id="ARBA00022840"/>
    </source>
</evidence>
<reference evidence="9" key="1">
    <citation type="journal article" date="2020" name="Nature">
        <title>Giant virus diversity and host interactions through global metagenomics.</title>
        <authorList>
            <person name="Schulz F."/>
            <person name="Roux S."/>
            <person name="Paez-Espino D."/>
            <person name="Jungbluth S."/>
            <person name="Walsh D.A."/>
            <person name="Denef V.J."/>
            <person name="McMahon K.D."/>
            <person name="Konstantinidis K.T."/>
            <person name="Eloe-Fadrosh E.A."/>
            <person name="Kyrpides N.C."/>
            <person name="Woyke T."/>
        </authorList>
    </citation>
    <scope>NUCLEOTIDE SEQUENCE</scope>
    <source>
        <strain evidence="9">GVMAG-M-3300009161-36</strain>
    </source>
</reference>
<sequence>MNNTEILNTHSFIPQLNARNLQMSSSPLPSSPSPSPSPLSPVDTKSNYIEKNNKESEGYLELILGPMFSGKTSTLKKIYDQCKYCNIPVMVINYEADNRYCDASFMSTHDKIMIPCIKGTSILEIMIKNIEKVNESEVILINEGQFFGDISHVISLVENLQKRVYICGLDGDFKKNKIGSLLDLIPYCDNVSKLKSLCSMCRNGKAGLFSYRITNETDQVVIGVENYKPVCRTCFKILSTNKDDKNNENV</sequence>
<evidence type="ECO:0000256" key="2">
    <source>
        <dbReference type="ARBA" id="ARBA00012118"/>
    </source>
</evidence>
<proteinExistence type="inferred from homology"/>
<dbReference type="Gene3D" id="3.30.60.20">
    <property type="match status" value="1"/>
</dbReference>
<dbReference type="EC" id="2.7.1.21" evidence="2"/>
<keyword evidence="3" id="KW-0237">DNA synthesis</keyword>
<name>A0A6C0EX79_9ZZZZ</name>
<dbReference type="InterPro" id="IPR020633">
    <property type="entry name" value="Thymidine_kinase_CS"/>
</dbReference>
<dbReference type="PANTHER" id="PTHR11441">
    <property type="entry name" value="THYMIDINE KINASE"/>
    <property type="match status" value="1"/>
</dbReference>
<evidence type="ECO:0000256" key="6">
    <source>
        <dbReference type="ARBA" id="ARBA00022777"/>
    </source>
</evidence>
<dbReference type="InterPro" id="IPR027417">
    <property type="entry name" value="P-loop_NTPase"/>
</dbReference>
<dbReference type="EMBL" id="MN738969">
    <property type="protein sequence ID" value="QHT33598.1"/>
    <property type="molecule type" value="Genomic_DNA"/>
</dbReference>
<dbReference type="GO" id="GO:0005524">
    <property type="term" value="F:ATP binding"/>
    <property type="evidence" value="ECO:0007669"/>
    <property type="project" value="UniProtKB-KW"/>
</dbReference>
<comment type="similarity">
    <text evidence="1">Belongs to the thymidine kinase family.</text>
</comment>
<evidence type="ECO:0000256" key="4">
    <source>
        <dbReference type="ARBA" id="ARBA00022679"/>
    </source>
</evidence>
<keyword evidence="4" id="KW-0808">Transferase</keyword>
<evidence type="ECO:0000256" key="8">
    <source>
        <dbReference type="SAM" id="MobiDB-lite"/>
    </source>
</evidence>
<dbReference type="Gene3D" id="3.40.50.300">
    <property type="entry name" value="P-loop containing nucleotide triphosphate hydrolases"/>
    <property type="match status" value="1"/>
</dbReference>
<feature type="region of interest" description="Disordered" evidence="8">
    <location>
        <begin position="23"/>
        <end position="46"/>
    </location>
</feature>
<evidence type="ECO:0000256" key="5">
    <source>
        <dbReference type="ARBA" id="ARBA00022741"/>
    </source>
</evidence>
<feature type="compositionally biased region" description="Pro residues" evidence="8">
    <location>
        <begin position="29"/>
        <end position="39"/>
    </location>
</feature>
<evidence type="ECO:0000256" key="3">
    <source>
        <dbReference type="ARBA" id="ARBA00022634"/>
    </source>
</evidence>
<keyword evidence="6" id="KW-0418">Kinase</keyword>
<dbReference type="SUPFAM" id="SSF52540">
    <property type="entry name" value="P-loop containing nucleoside triphosphate hydrolases"/>
    <property type="match status" value="1"/>
</dbReference>
<dbReference type="GO" id="GO:0046104">
    <property type="term" value="P:thymidine metabolic process"/>
    <property type="evidence" value="ECO:0007669"/>
    <property type="project" value="TreeGrafter"/>
</dbReference>
<dbReference type="PANTHER" id="PTHR11441:SF0">
    <property type="entry name" value="THYMIDINE KINASE, CYTOSOLIC"/>
    <property type="match status" value="1"/>
</dbReference>
<dbReference type="InterPro" id="IPR001267">
    <property type="entry name" value="Thymidine_kinase"/>
</dbReference>
<keyword evidence="7" id="KW-0067">ATP-binding</keyword>
<keyword evidence="5" id="KW-0547">Nucleotide-binding</keyword>
<accession>A0A6C0EX79</accession>
<dbReference type="AlphaFoldDB" id="A0A6C0EX79"/>
<protein>
    <recommendedName>
        <fullName evidence="2">thymidine kinase</fullName>
        <ecNumber evidence="2">2.7.1.21</ecNumber>
    </recommendedName>
</protein>